<evidence type="ECO:0000256" key="2">
    <source>
        <dbReference type="ARBA" id="ARBA00023180"/>
    </source>
</evidence>
<sequence length="234" mass="26831">MGKLLMFICGTYSYHASVCFFHCGKDGILLLEVNRMLRAGGYFAWAAQPVYKHKLALEEQWEEMINLTSHLCWNLVKEGYIVIWQKPLNNSCYLSREAGTRPLLCDSDDDPDSIFDLFDVKCNGFCTDGSKFITRKLESLSLEDGHKGSIYAISWSPDGKQLAEAAKAQFSRDYSDNLALVRANEAWKEVERDQNNTSFIVETYTTGLRLEITLARYEAIKFFGLHLDRRDLEH</sequence>
<dbReference type="PANTHER" id="PTHR10108">
    <property type="entry name" value="SAM-DEPENDENT METHYLTRANSFERASE"/>
    <property type="match status" value="1"/>
</dbReference>
<comment type="caution">
    <text evidence="4">The sequence shown here is derived from an EMBL/GenBank/DDBJ whole genome shotgun (WGS) entry which is preliminary data.</text>
</comment>
<dbReference type="GO" id="GO:0016020">
    <property type="term" value="C:membrane"/>
    <property type="evidence" value="ECO:0007669"/>
    <property type="project" value="UniProtKB-SubCell"/>
</dbReference>
<evidence type="ECO:0000256" key="3">
    <source>
        <dbReference type="RuleBase" id="RU366043"/>
    </source>
</evidence>
<dbReference type="EC" id="2.1.1.-" evidence="3"/>
<reference evidence="5" key="1">
    <citation type="journal article" date="2020" name="Nat. Commun.">
        <title>Genome assembly of wild tea tree DASZ reveals pedigree and selection history of tea varieties.</title>
        <authorList>
            <person name="Zhang W."/>
            <person name="Zhang Y."/>
            <person name="Qiu H."/>
            <person name="Guo Y."/>
            <person name="Wan H."/>
            <person name="Zhang X."/>
            <person name="Scossa F."/>
            <person name="Alseekh S."/>
            <person name="Zhang Q."/>
            <person name="Wang P."/>
            <person name="Xu L."/>
            <person name="Schmidt M.H."/>
            <person name="Jia X."/>
            <person name="Li D."/>
            <person name="Zhu A."/>
            <person name="Guo F."/>
            <person name="Chen W."/>
            <person name="Ni D."/>
            <person name="Usadel B."/>
            <person name="Fernie A.R."/>
            <person name="Wen W."/>
        </authorList>
    </citation>
    <scope>NUCLEOTIDE SEQUENCE [LARGE SCALE GENOMIC DNA]</scope>
    <source>
        <strain evidence="5">cv. G240</strain>
    </source>
</reference>
<evidence type="ECO:0000313" key="5">
    <source>
        <dbReference type="Proteomes" id="UP000593564"/>
    </source>
</evidence>
<dbReference type="GO" id="GO:0008168">
    <property type="term" value="F:methyltransferase activity"/>
    <property type="evidence" value="ECO:0007669"/>
    <property type="project" value="UniProtKB-UniRule"/>
</dbReference>
<keyword evidence="3" id="KW-0812">Transmembrane</keyword>
<dbReference type="AlphaFoldDB" id="A0A7J7FQP4"/>
<dbReference type="Pfam" id="PF03141">
    <property type="entry name" value="Methyltransf_29"/>
    <property type="match status" value="1"/>
</dbReference>
<gene>
    <name evidence="4" type="ORF">HYC85_031425</name>
</gene>
<proteinExistence type="inferred from homology"/>
<organism evidence="4 5">
    <name type="scientific">Camellia sinensis</name>
    <name type="common">Tea plant</name>
    <name type="synonym">Thea sinensis</name>
    <dbReference type="NCBI Taxonomy" id="4442"/>
    <lineage>
        <taxon>Eukaryota</taxon>
        <taxon>Viridiplantae</taxon>
        <taxon>Streptophyta</taxon>
        <taxon>Embryophyta</taxon>
        <taxon>Tracheophyta</taxon>
        <taxon>Spermatophyta</taxon>
        <taxon>Magnoliopsida</taxon>
        <taxon>eudicotyledons</taxon>
        <taxon>Gunneridae</taxon>
        <taxon>Pentapetalae</taxon>
        <taxon>asterids</taxon>
        <taxon>Ericales</taxon>
        <taxon>Theaceae</taxon>
        <taxon>Camellia</taxon>
    </lineage>
</organism>
<dbReference type="EMBL" id="JACBKZ010000015">
    <property type="protein sequence ID" value="KAF5930552.1"/>
    <property type="molecule type" value="Genomic_DNA"/>
</dbReference>
<dbReference type="InterPro" id="IPR015943">
    <property type="entry name" value="WD40/YVTN_repeat-like_dom_sf"/>
</dbReference>
<accession>A0A7J7FQP4</accession>
<name>A0A7J7FQP4_CAMSI</name>
<dbReference type="GO" id="GO:0005768">
    <property type="term" value="C:endosome"/>
    <property type="evidence" value="ECO:0007669"/>
    <property type="project" value="TreeGrafter"/>
</dbReference>
<dbReference type="PANTHER" id="PTHR10108:SF979">
    <property type="entry name" value="METHYLTRANSFERASE PMT11-RELATED"/>
    <property type="match status" value="1"/>
</dbReference>
<keyword evidence="2 3" id="KW-0325">Glycoprotein</keyword>
<evidence type="ECO:0000313" key="4">
    <source>
        <dbReference type="EMBL" id="KAF5930552.1"/>
    </source>
</evidence>
<evidence type="ECO:0000256" key="1">
    <source>
        <dbReference type="ARBA" id="ARBA00022603"/>
    </source>
</evidence>
<keyword evidence="1 3" id="KW-0489">Methyltransferase</keyword>
<dbReference type="Gene3D" id="2.130.10.10">
    <property type="entry name" value="YVTN repeat-like/Quinoprotein amine dehydrogenase"/>
    <property type="match status" value="1"/>
</dbReference>
<keyword evidence="3" id="KW-0735">Signal-anchor</keyword>
<dbReference type="GO" id="GO:0005802">
    <property type="term" value="C:trans-Golgi network"/>
    <property type="evidence" value="ECO:0007669"/>
    <property type="project" value="TreeGrafter"/>
</dbReference>
<dbReference type="Proteomes" id="UP000593564">
    <property type="component" value="Unassembled WGS sequence"/>
</dbReference>
<protein>
    <recommendedName>
        <fullName evidence="3">Methyltransferase</fullName>
        <ecNumber evidence="3">2.1.1.-</ecNumber>
    </recommendedName>
</protein>
<comment type="subcellular location">
    <subcellularLocation>
        <location evidence="3">Membrane</location>
        <topology evidence="3">Single-pass type II membrane protein</topology>
    </subcellularLocation>
</comment>
<dbReference type="GO" id="GO:0032259">
    <property type="term" value="P:methylation"/>
    <property type="evidence" value="ECO:0007669"/>
    <property type="project" value="UniProtKB-KW"/>
</dbReference>
<reference evidence="4 5" key="2">
    <citation type="submission" date="2020-07" db="EMBL/GenBank/DDBJ databases">
        <title>Genome assembly of wild tea tree DASZ reveals pedigree and selection history of tea varieties.</title>
        <authorList>
            <person name="Zhang W."/>
        </authorList>
    </citation>
    <scope>NUCLEOTIDE SEQUENCE [LARGE SCALE GENOMIC DNA]</scope>
    <source>
        <strain evidence="5">cv. G240</strain>
        <tissue evidence="4">Leaf</tissue>
    </source>
</reference>
<comment type="similarity">
    <text evidence="3">Belongs to the methyltransferase superfamily.</text>
</comment>
<keyword evidence="5" id="KW-1185">Reference proteome</keyword>
<dbReference type="InterPro" id="IPR004159">
    <property type="entry name" value="Put_SAM_MeTrfase"/>
</dbReference>
<keyword evidence="3" id="KW-0808">Transferase</keyword>